<feature type="compositionally biased region" description="Low complexity" evidence="1">
    <location>
        <begin position="385"/>
        <end position="395"/>
    </location>
</feature>
<keyword evidence="3" id="KW-1185">Reference proteome</keyword>
<protein>
    <submittedName>
        <fullName evidence="2">Uncharacterized protein</fullName>
    </submittedName>
</protein>
<feature type="region of interest" description="Disordered" evidence="1">
    <location>
        <begin position="385"/>
        <end position="410"/>
    </location>
</feature>
<organism evidence="2 3">
    <name type="scientific">Arachnia rubra</name>
    <dbReference type="NCBI Taxonomy" id="1547448"/>
    <lineage>
        <taxon>Bacteria</taxon>
        <taxon>Bacillati</taxon>
        <taxon>Actinomycetota</taxon>
        <taxon>Actinomycetes</taxon>
        <taxon>Propionibacteriales</taxon>
        <taxon>Propionibacteriaceae</taxon>
        <taxon>Arachnia</taxon>
    </lineage>
</organism>
<proteinExistence type="predicted"/>
<gene>
    <name evidence="2" type="ORF">J5A65_01670</name>
</gene>
<accession>A0ABX7Y5M6</accession>
<dbReference type="EMBL" id="CP072384">
    <property type="protein sequence ID" value="QUC08482.1"/>
    <property type="molecule type" value="Genomic_DNA"/>
</dbReference>
<dbReference type="RefSeq" id="WP_212324444.1">
    <property type="nucleotide sequence ID" value="NZ_AP024463.1"/>
</dbReference>
<sequence length="442" mass="48027">MKLQSIAGTISRRTWFLILGVVIALALVVHGIWPLSNRSTSHDDISVDLGHIADAGAAQDAGVIGSPEAGAPGVTWQVPELWIQNDITSTSSGPVIFTGNRKRDNYSDIRKFWLENAVVSLDPDNGSVRWYRLIKPGREYKRTEYERELTRRADISTSPDGRYMALRLAPVWEEEPSVGSPPWDNSDATIGKKSQTIVVLSAESGEVVRTMQTDHNVLAQALTNNALIVETSPFSHLDEGTISSYYLDGGTISSYSLDAPEAPPSSWPATGWLVSSTADSVVLSPRNDNSYCQETCATVTLTLADPATGQSRSTVDRIYRVTPYGWAERFIDAASTTINPKDVQQWQKTPRELVDLGSDARTNITGLAVKNQLTPTGSIRLLRTPTTKATPTGTPVSWLPGTQDPDQPLTPRTDPVEIIEITSGSCSGKDCVQRTTLTLGTS</sequence>
<reference evidence="2 3" key="1">
    <citation type="submission" date="2021-03" db="EMBL/GenBank/DDBJ databases">
        <title>Human Oral Microbial Genomes.</title>
        <authorList>
            <person name="Johnston C.D."/>
            <person name="Chen T."/>
            <person name="Dewhirst F.E."/>
        </authorList>
    </citation>
    <scope>NUCLEOTIDE SEQUENCE [LARGE SCALE GENOMIC DNA]</scope>
    <source>
        <strain evidence="2 3">DSMZ 100122</strain>
    </source>
</reference>
<dbReference type="Proteomes" id="UP000678513">
    <property type="component" value="Chromosome"/>
</dbReference>
<evidence type="ECO:0000256" key="1">
    <source>
        <dbReference type="SAM" id="MobiDB-lite"/>
    </source>
</evidence>
<evidence type="ECO:0000313" key="3">
    <source>
        <dbReference type="Proteomes" id="UP000678513"/>
    </source>
</evidence>
<evidence type="ECO:0000313" key="2">
    <source>
        <dbReference type="EMBL" id="QUC08482.1"/>
    </source>
</evidence>
<name>A0ABX7Y5M6_9ACTN</name>